<name>A0ACC2VLU3_9TREE</name>
<reference evidence="1" key="1">
    <citation type="submission" date="2023-04" db="EMBL/GenBank/DDBJ databases">
        <title>Draft Genome sequencing of Naganishia species isolated from polar environments using Oxford Nanopore Technology.</title>
        <authorList>
            <person name="Leo P."/>
            <person name="Venkateswaran K."/>
        </authorList>
    </citation>
    <scope>NUCLEOTIDE SEQUENCE</scope>
    <source>
        <strain evidence="1">MNA-CCFEE 5423</strain>
    </source>
</reference>
<dbReference type="Proteomes" id="UP001227268">
    <property type="component" value="Unassembled WGS sequence"/>
</dbReference>
<protein>
    <submittedName>
        <fullName evidence="1">Uncharacterized protein</fullName>
    </submittedName>
</protein>
<proteinExistence type="predicted"/>
<evidence type="ECO:0000313" key="1">
    <source>
        <dbReference type="EMBL" id="KAJ9099766.1"/>
    </source>
</evidence>
<accession>A0ACC2VLU3</accession>
<keyword evidence="2" id="KW-1185">Reference proteome</keyword>
<comment type="caution">
    <text evidence="1">The sequence shown here is derived from an EMBL/GenBank/DDBJ whole genome shotgun (WGS) entry which is preliminary data.</text>
</comment>
<sequence>MNAVTAYISSSFSWKDVLQSTASATKASVSVILVLLYGFLSRRYDFLTQETEDQISSLSVSLFLPSLLFSEIGPLATPKNLASYWIIIVLSLGFQLISFAFGVIGWKLLRMPQWIVPCVVFNNATSLPLLLLESLGTTGTLKQLMRDGESMDDVLNRGRVYLLINALVCNLTRFAFGPYLLQQDTTLKLTYSEFSYPIRRLKEVKDQLPSIDEIPNMLRSTEEGEYPNVAPYPSTSDETQPLLSRQRATRVSKNIGQKLKATCLKIGEYTNPPMLGGGVAIILGMIPFMRHALFDDTGVLSGVADSIKNLGKLYTILTMFVLGAHLYSKQGGRPPFWPMFYLFIIRFVVMTVLSCSAVYGIRRVLGSVVKEDPMLDFILILIPIGPPALTLAAIVEMSDASEATHVAVAQTILISYALTPFISLSVSAALTTVKLLY</sequence>
<organism evidence="1 2">
    <name type="scientific">Naganishia friedmannii</name>
    <dbReference type="NCBI Taxonomy" id="89922"/>
    <lineage>
        <taxon>Eukaryota</taxon>
        <taxon>Fungi</taxon>
        <taxon>Dikarya</taxon>
        <taxon>Basidiomycota</taxon>
        <taxon>Agaricomycotina</taxon>
        <taxon>Tremellomycetes</taxon>
        <taxon>Filobasidiales</taxon>
        <taxon>Filobasidiaceae</taxon>
        <taxon>Naganishia</taxon>
    </lineage>
</organism>
<evidence type="ECO:0000313" key="2">
    <source>
        <dbReference type="Proteomes" id="UP001227268"/>
    </source>
</evidence>
<gene>
    <name evidence="1" type="ORF">QFC21_003764</name>
</gene>
<dbReference type="EMBL" id="JASBWT010000012">
    <property type="protein sequence ID" value="KAJ9099766.1"/>
    <property type="molecule type" value="Genomic_DNA"/>
</dbReference>